<evidence type="ECO:0000256" key="3">
    <source>
        <dbReference type="ARBA" id="ARBA00022692"/>
    </source>
</evidence>
<keyword evidence="5 6" id="KW-0472">Membrane</keyword>
<feature type="domain" description="Major facilitator superfamily (MFS) profile" evidence="7">
    <location>
        <begin position="1"/>
        <end position="397"/>
    </location>
</feature>
<evidence type="ECO:0000256" key="6">
    <source>
        <dbReference type="SAM" id="Phobius"/>
    </source>
</evidence>
<feature type="transmembrane region" description="Helical" evidence="6">
    <location>
        <begin position="279"/>
        <end position="298"/>
    </location>
</feature>
<gene>
    <name evidence="8" type="ORF">FE257_001928</name>
</gene>
<feature type="transmembrane region" description="Helical" evidence="6">
    <location>
        <begin position="370"/>
        <end position="394"/>
    </location>
</feature>
<evidence type="ECO:0000256" key="2">
    <source>
        <dbReference type="ARBA" id="ARBA00022448"/>
    </source>
</evidence>
<keyword evidence="4 6" id="KW-1133">Transmembrane helix</keyword>
<dbReference type="EMBL" id="VCAU01000127">
    <property type="protein sequence ID" value="KAF9884298.1"/>
    <property type="molecule type" value="Genomic_DNA"/>
</dbReference>
<feature type="transmembrane region" description="Helical" evidence="6">
    <location>
        <begin position="77"/>
        <end position="96"/>
    </location>
</feature>
<comment type="caution">
    <text evidence="8">The sequence shown here is derived from an EMBL/GenBank/DDBJ whole genome shotgun (WGS) entry which is preliminary data.</text>
</comment>
<evidence type="ECO:0000313" key="8">
    <source>
        <dbReference type="EMBL" id="KAF9884298.1"/>
    </source>
</evidence>
<dbReference type="SUPFAM" id="SSF103473">
    <property type="entry name" value="MFS general substrate transporter"/>
    <property type="match status" value="1"/>
</dbReference>
<protein>
    <recommendedName>
        <fullName evidence="7">Major facilitator superfamily (MFS) profile domain-containing protein</fullName>
    </recommendedName>
</protein>
<feature type="transmembrane region" description="Helical" evidence="6">
    <location>
        <begin position="108"/>
        <end position="127"/>
    </location>
</feature>
<accession>A0AAD4CEF2</accession>
<feature type="transmembrane region" description="Helical" evidence="6">
    <location>
        <begin position="344"/>
        <end position="364"/>
    </location>
</feature>
<reference evidence="8" key="2">
    <citation type="submission" date="2020-02" db="EMBL/GenBank/DDBJ databases">
        <authorList>
            <person name="Gilchrist C.L.M."/>
            <person name="Chooi Y.-H."/>
        </authorList>
    </citation>
    <scope>NUCLEOTIDE SEQUENCE</scope>
    <source>
        <strain evidence="8">MST-FP2251</strain>
    </source>
</reference>
<feature type="transmembrane region" description="Helical" evidence="6">
    <location>
        <begin position="310"/>
        <end position="332"/>
    </location>
</feature>
<dbReference type="GO" id="GO:0005886">
    <property type="term" value="C:plasma membrane"/>
    <property type="evidence" value="ECO:0007669"/>
    <property type="project" value="TreeGrafter"/>
</dbReference>
<evidence type="ECO:0000259" key="7">
    <source>
        <dbReference type="PROSITE" id="PS50850"/>
    </source>
</evidence>
<sequence>MDAFQTRPVKLATNGRRPVILACLLAILLSSIGLATQIQYAALLVLRCVQGFASRGLILIAGASTTDIITRAERGRYMFYSTLGVSLGEALGPTLGGVLTQFMGWRSIFWFLTILSGVIILTQLLFLRETCRAVVGDGGLEPQSWNKCALQLARPLKHTPDPDTRIKFRRQPGILATLALLRDRHVAILVLGNATCVGAWSSIISSLTSLLERNYKLDPLHIGLCYIPFALGALTTRWTAGTAADRLFRRYARQIGEEVQPNRQSPHLLRRISVERARLALGLPFLYFYSLCIIAYGWSMSYNVHLAVPLVLLFFFGNASTGMNNMLIMLAVDLNGSRPASTRAAMNFVTMLTGAGAVAGVMPLTDAIGFGWVGVLMAGLLAIVSLPLWSLYFWGQRWRQDQVPELD</sequence>
<dbReference type="InterPro" id="IPR011701">
    <property type="entry name" value="MFS"/>
</dbReference>
<feature type="transmembrane region" description="Helical" evidence="6">
    <location>
        <begin position="186"/>
        <end position="208"/>
    </location>
</feature>
<dbReference type="PANTHER" id="PTHR23502:SF51">
    <property type="entry name" value="QUINIDINE RESISTANCE PROTEIN 1-RELATED"/>
    <property type="match status" value="1"/>
</dbReference>
<dbReference type="Proteomes" id="UP001194746">
    <property type="component" value="Unassembled WGS sequence"/>
</dbReference>
<keyword evidence="2" id="KW-0813">Transport</keyword>
<reference evidence="8" key="1">
    <citation type="journal article" date="2019" name="Beilstein J. Org. Chem.">
        <title>Nanangenines: drimane sesquiterpenoids as the dominant metabolite cohort of a novel Australian fungus, Aspergillus nanangensis.</title>
        <authorList>
            <person name="Lacey H.J."/>
            <person name="Gilchrist C.L.M."/>
            <person name="Crombie A."/>
            <person name="Kalaitzis J.A."/>
            <person name="Vuong D."/>
            <person name="Rutledge P.J."/>
            <person name="Turner P."/>
            <person name="Pitt J.I."/>
            <person name="Lacey E."/>
            <person name="Chooi Y.H."/>
            <person name="Piggott A.M."/>
        </authorList>
    </citation>
    <scope>NUCLEOTIDE SEQUENCE</scope>
    <source>
        <strain evidence="8">MST-FP2251</strain>
    </source>
</reference>
<evidence type="ECO:0000313" key="9">
    <source>
        <dbReference type="Proteomes" id="UP001194746"/>
    </source>
</evidence>
<dbReference type="PANTHER" id="PTHR23502">
    <property type="entry name" value="MAJOR FACILITATOR SUPERFAMILY"/>
    <property type="match status" value="1"/>
</dbReference>
<dbReference type="InterPro" id="IPR036259">
    <property type="entry name" value="MFS_trans_sf"/>
</dbReference>
<dbReference type="PROSITE" id="PS50850">
    <property type="entry name" value="MFS"/>
    <property type="match status" value="1"/>
</dbReference>
<evidence type="ECO:0000256" key="4">
    <source>
        <dbReference type="ARBA" id="ARBA00022989"/>
    </source>
</evidence>
<evidence type="ECO:0000256" key="1">
    <source>
        <dbReference type="ARBA" id="ARBA00004141"/>
    </source>
</evidence>
<dbReference type="Gene3D" id="1.20.1250.20">
    <property type="entry name" value="MFS general substrate transporter like domains"/>
    <property type="match status" value="1"/>
</dbReference>
<organism evidence="8 9">
    <name type="scientific">Aspergillus nanangensis</name>
    <dbReference type="NCBI Taxonomy" id="2582783"/>
    <lineage>
        <taxon>Eukaryota</taxon>
        <taxon>Fungi</taxon>
        <taxon>Dikarya</taxon>
        <taxon>Ascomycota</taxon>
        <taxon>Pezizomycotina</taxon>
        <taxon>Eurotiomycetes</taxon>
        <taxon>Eurotiomycetidae</taxon>
        <taxon>Eurotiales</taxon>
        <taxon>Aspergillaceae</taxon>
        <taxon>Aspergillus</taxon>
        <taxon>Aspergillus subgen. Circumdati</taxon>
    </lineage>
</organism>
<feature type="transmembrane region" description="Helical" evidence="6">
    <location>
        <begin position="220"/>
        <end position="240"/>
    </location>
</feature>
<dbReference type="GO" id="GO:0022857">
    <property type="term" value="F:transmembrane transporter activity"/>
    <property type="evidence" value="ECO:0007669"/>
    <property type="project" value="InterPro"/>
</dbReference>
<dbReference type="AlphaFoldDB" id="A0AAD4CEF2"/>
<dbReference type="InterPro" id="IPR020846">
    <property type="entry name" value="MFS_dom"/>
</dbReference>
<feature type="transmembrane region" description="Helical" evidence="6">
    <location>
        <begin position="51"/>
        <end position="70"/>
    </location>
</feature>
<comment type="subcellular location">
    <subcellularLocation>
        <location evidence="1">Membrane</location>
        <topology evidence="1">Multi-pass membrane protein</topology>
    </subcellularLocation>
</comment>
<name>A0AAD4CEF2_ASPNN</name>
<keyword evidence="3 6" id="KW-0812">Transmembrane</keyword>
<proteinExistence type="predicted"/>
<evidence type="ECO:0000256" key="5">
    <source>
        <dbReference type="ARBA" id="ARBA00023136"/>
    </source>
</evidence>
<dbReference type="Pfam" id="PF07690">
    <property type="entry name" value="MFS_1"/>
    <property type="match status" value="1"/>
</dbReference>
<keyword evidence="9" id="KW-1185">Reference proteome</keyword>